<gene>
    <name evidence="2" type="ORF">C7449_105145</name>
</gene>
<keyword evidence="3" id="KW-1185">Reference proteome</keyword>
<sequence>MKFIPSKLRLPKKVLILVVGVGVLTGASGAVAAFVGRDAILGPRRETVSGVACTSVLTTRQEQDGQQWIRHYIRAKAADGEVRVKTALRVAGALSNRTEADLYHVVLLDEAGPAQRAEMRGRAIGAEVLFSRNPGSIPGMSAPFAASYVEGAAAENGEFYGERRTLEVDEIKAIVTAMPERTDCLDPAPTGDEGGHGATAASDHAAPAPVEQHASSEAGAEQHVAAAGH</sequence>
<dbReference type="EMBL" id="PZZZ01000005">
    <property type="protein sequence ID" value="PTM94246.1"/>
    <property type="molecule type" value="Genomic_DNA"/>
</dbReference>
<evidence type="ECO:0000313" key="3">
    <source>
        <dbReference type="Proteomes" id="UP000241247"/>
    </source>
</evidence>
<organism evidence="2 3">
    <name type="scientific">Mycoplana dimorpha</name>
    <dbReference type="NCBI Taxonomy" id="28320"/>
    <lineage>
        <taxon>Bacteria</taxon>
        <taxon>Pseudomonadati</taxon>
        <taxon>Pseudomonadota</taxon>
        <taxon>Alphaproteobacteria</taxon>
        <taxon>Hyphomicrobiales</taxon>
        <taxon>Rhizobiaceae</taxon>
        <taxon>Mycoplana</taxon>
    </lineage>
</organism>
<dbReference type="Proteomes" id="UP000241247">
    <property type="component" value="Unassembled WGS sequence"/>
</dbReference>
<evidence type="ECO:0000256" key="1">
    <source>
        <dbReference type="SAM" id="MobiDB-lite"/>
    </source>
</evidence>
<proteinExistence type="predicted"/>
<protein>
    <submittedName>
        <fullName evidence="2">Uncharacterized protein</fullName>
    </submittedName>
</protein>
<comment type="caution">
    <text evidence="2">The sequence shown here is derived from an EMBL/GenBank/DDBJ whole genome shotgun (WGS) entry which is preliminary data.</text>
</comment>
<feature type="region of interest" description="Disordered" evidence="1">
    <location>
        <begin position="182"/>
        <end position="229"/>
    </location>
</feature>
<accession>A0A2T5B5I9</accession>
<reference evidence="2 3" key="1">
    <citation type="submission" date="2018-04" db="EMBL/GenBank/DDBJ databases">
        <title>Genomic Encyclopedia of Type Strains, Phase IV (KMG-IV): sequencing the most valuable type-strain genomes for metagenomic binning, comparative biology and taxonomic classification.</title>
        <authorList>
            <person name="Goeker M."/>
        </authorList>
    </citation>
    <scope>NUCLEOTIDE SEQUENCE [LARGE SCALE GENOMIC DNA]</scope>
    <source>
        <strain evidence="2 3">DSM 7138</strain>
    </source>
</reference>
<name>A0A2T5B5I9_MYCDI</name>
<feature type="compositionally biased region" description="Low complexity" evidence="1">
    <location>
        <begin position="198"/>
        <end position="209"/>
    </location>
</feature>
<dbReference type="AlphaFoldDB" id="A0A2T5B5I9"/>
<evidence type="ECO:0000313" key="2">
    <source>
        <dbReference type="EMBL" id="PTM94246.1"/>
    </source>
</evidence>